<reference evidence="7" key="2">
    <citation type="submission" date="2016-06" db="EMBL/GenBank/DDBJ databases">
        <authorList>
            <person name="Huang P."/>
            <person name="Jiang X."/>
            <person name="Liu X."/>
        </authorList>
    </citation>
    <scope>NUCLEOTIDE SEQUENCE</scope>
    <source>
        <strain evidence="7">852011</strain>
    </source>
</reference>
<accession>A0A9Q6S5T3</accession>
<evidence type="ECO:0000313" key="7">
    <source>
        <dbReference type="EMBL" id="QLB65083.1"/>
    </source>
</evidence>
<evidence type="ECO:0000256" key="4">
    <source>
        <dbReference type="SAM" id="SignalP"/>
    </source>
</evidence>
<feature type="signal peptide" evidence="4">
    <location>
        <begin position="1"/>
        <end position="47"/>
    </location>
</feature>
<sequence>MFDARILQPTSPHVVGRIIQRDVAPLRRMLRLALFVLMCATSAPAQANISCGLGNVNLPLWAGTISVPFRAEVGQTIASVPPITFQMSCRFVNRVNPGTEATNYANFATTQLAPGFSDVYQTGTAGIGIRYTFDSARCNATRVVMTNGQARVGCYFSGPLDGPYQNANITVSPTLVVTGTLPPGTTALSSIPPVTILFTESDQTTSWVKDPLFTGAATGQFVHATCSVKEPNVYVSLQTANARAFSVGIGSVTPAQPFQLSLECARGAKVLITLTDSVSPDNRTNLLNLTNDSTARGIRIQILNSVGASVFFGADSAAPGNQNQWLIGDSPDGTLQVPMSARYVRTDAVTPGSVKALATFTMSYQ</sequence>
<keyword evidence="9" id="KW-1185">Reference proteome</keyword>
<evidence type="ECO:0000256" key="2">
    <source>
        <dbReference type="ARBA" id="ARBA00006671"/>
    </source>
</evidence>
<dbReference type="Gene3D" id="2.60.40.3310">
    <property type="match status" value="1"/>
</dbReference>
<evidence type="ECO:0000313" key="8">
    <source>
        <dbReference type="Proteomes" id="UP000509548"/>
    </source>
</evidence>
<dbReference type="EMBL" id="CP015959">
    <property type="protein sequence ID" value="QLB65083.1"/>
    <property type="molecule type" value="Genomic_DNA"/>
</dbReference>
<evidence type="ECO:0000259" key="5">
    <source>
        <dbReference type="Pfam" id="PF00419"/>
    </source>
</evidence>
<evidence type="ECO:0000256" key="1">
    <source>
        <dbReference type="ARBA" id="ARBA00004561"/>
    </source>
</evidence>
<proteinExistence type="inferred from homology"/>
<keyword evidence="3" id="KW-0281">Fimbrium</keyword>
<dbReference type="InterPro" id="IPR050263">
    <property type="entry name" value="Bact_Fimbrial_Adh_Pro"/>
</dbReference>
<name>A0A9Q6S5T3_9BURK</name>
<dbReference type="GO" id="GO:0009289">
    <property type="term" value="C:pilus"/>
    <property type="evidence" value="ECO:0007669"/>
    <property type="project" value="UniProtKB-SubCell"/>
</dbReference>
<gene>
    <name evidence="7" type="ORF">A9O66_22015</name>
    <name evidence="6" type="ORF">VOI32_32370</name>
</gene>
<dbReference type="AlphaFoldDB" id="A0A9Q6S5T3"/>
<dbReference type="SUPFAM" id="SSF49401">
    <property type="entry name" value="Bacterial adhesins"/>
    <property type="match status" value="1"/>
</dbReference>
<evidence type="ECO:0000313" key="6">
    <source>
        <dbReference type="EMBL" id="MEO1758613.1"/>
    </source>
</evidence>
<reference evidence="6 9" key="3">
    <citation type="submission" date="2024-01" db="EMBL/GenBank/DDBJ databases">
        <title>The diversity of rhizobia nodulating Mimosa spp. in eleven states of Brazil covering several biomes is determined by host plant, location, and edaphic factors.</title>
        <authorList>
            <person name="Rouws L."/>
            <person name="Barauna A."/>
            <person name="Beukes C."/>
            <person name="De Faria S.M."/>
            <person name="Gross E."/>
            <person name="Dos Reis Junior F.B."/>
            <person name="Simon M."/>
            <person name="Maluk M."/>
            <person name="Odee D.W."/>
            <person name="Kenicer G."/>
            <person name="Young J.P.W."/>
            <person name="Reis V.M."/>
            <person name="Zilli J."/>
            <person name="James E.K."/>
        </authorList>
    </citation>
    <scope>NUCLEOTIDE SEQUENCE [LARGE SCALE GENOMIC DNA]</scope>
    <source>
        <strain evidence="6 9">JHI1651</strain>
    </source>
</reference>
<protein>
    <submittedName>
        <fullName evidence="6">Fimbrial protein</fullName>
    </submittedName>
</protein>
<dbReference type="PANTHER" id="PTHR33420:SF14">
    <property type="entry name" value="TYPE 1 FIMBRIN D-MANNOSE SPECIFIC ADHESIN"/>
    <property type="match status" value="1"/>
</dbReference>
<evidence type="ECO:0000256" key="3">
    <source>
        <dbReference type="ARBA" id="ARBA00023263"/>
    </source>
</evidence>
<dbReference type="EMBL" id="JAYLVJ010000058">
    <property type="protein sequence ID" value="MEO1758613.1"/>
    <property type="molecule type" value="Genomic_DNA"/>
</dbReference>
<dbReference type="RefSeq" id="WP_176956989.1">
    <property type="nucleotide sequence ID" value="NZ_CP015959.1"/>
</dbReference>
<comment type="similarity">
    <text evidence="2">Belongs to the fimbrial protein family.</text>
</comment>
<dbReference type="Proteomes" id="UP001462961">
    <property type="component" value="Unassembled WGS sequence"/>
</dbReference>
<feature type="chain" id="PRO_5040414614" evidence="4">
    <location>
        <begin position="48"/>
        <end position="365"/>
    </location>
</feature>
<dbReference type="InterPro" id="IPR008966">
    <property type="entry name" value="Adhesion_dom_sf"/>
</dbReference>
<dbReference type="PANTHER" id="PTHR33420">
    <property type="entry name" value="FIMBRIAL SUBUNIT ELFA-RELATED"/>
    <property type="match status" value="1"/>
</dbReference>
<reference evidence="7 8" key="1">
    <citation type="journal article" date="2014" name="Genome Announc.">
        <title>Draft Genome Sequence of the Haloacid-Degrading Burkholderia caribensis Strain MBA4.</title>
        <authorList>
            <person name="Pan Y."/>
            <person name="Kong K.F."/>
            <person name="Tsang J.S."/>
        </authorList>
    </citation>
    <scope>NUCLEOTIDE SEQUENCE [LARGE SCALE GENOMIC DNA]</scope>
    <source>
        <strain evidence="7 8">852011</strain>
    </source>
</reference>
<feature type="domain" description="Fimbrial-type adhesion" evidence="5">
    <location>
        <begin position="218"/>
        <end position="365"/>
    </location>
</feature>
<dbReference type="InterPro" id="IPR000259">
    <property type="entry name" value="Adhesion_dom_fimbrial"/>
</dbReference>
<dbReference type="Gene3D" id="2.60.40.1090">
    <property type="entry name" value="Fimbrial-type adhesion domain"/>
    <property type="match status" value="1"/>
</dbReference>
<keyword evidence="4" id="KW-0732">Signal</keyword>
<evidence type="ECO:0000313" key="9">
    <source>
        <dbReference type="Proteomes" id="UP001462961"/>
    </source>
</evidence>
<organism evidence="7 8">
    <name type="scientific">Paraburkholderia caribensis</name>
    <dbReference type="NCBI Taxonomy" id="75105"/>
    <lineage>
        <taxon>Bacteria</taxon>
        <taxon>Pseudomonadati</taxon>
        <taxon>Pseudomonadota</taxon>
        <taxon>Betaproteobacteria</taxon>
        <taxon>Burkholderiales</taxon>
        <taxon>Burkholderiaceae</taxon>
        <taxon>Paraburkholderia</taxon>
    </lineage>
</organism>
<dbReference type="Proteomes" id="UP000509548">
    <property type="component" value="Chromosome 2"/>
</dbReference>
<comment type="subcellular location">
    <subcellularLocation>
        <location evidence="1">Fimbrium</location>
    </subcellularLocation>
</comment>
<dbReference type="InterPro" id="IPR036937">
    <property type="entry name" value="Adhesion_dom_fimbrial_sf"/>
</dbReference>
<dbReference type="Pfam" id="PF00419">
    <property type="entry name" value="Fimbrial"/>
    <property type="match status" value="1"/>
</dbReference>
<dbReference type="GO" id="GO:0043709">
    <property type="term" value="P:cell adhesion involved in single-species biofilm formation"/>
    <property type="evidence" value="ECO:0007669"/>
    <property type="project" value="TreeGrafter"/>
</dbReference>